<dbReference type="InParanoid" id="A0A409Y9J8"/>
<dbReference type="AlphaFoldDB" id="A0A409Y9J8"/>
<protein>
    <submittedName>
        <fullName evidence="2">Uncharacterized protein</fullName>
    </submittedName>
</protein>
<reference evidence="2 3" key="1">
    <citation type="journal article" date="2018" name="Evol. Lett.">
        <title>Horizontal gene cluster transfer increased hallucinogenic mushroom diversity.</title>
        <authorList>
            <person name="Reynolds H.T."/>
            <person name="Vijayakumar V."/>
            <person name="Gluck-Thaler E."/>
            <person name="Korotkin H.B."/>
            <person name="Matheny P.B."/>
            <person name="Slot J.C."/>
        </authorList>
    </citation>
    <scope>NUCLEOTIDE SEQUENCE [LARGE SCALE GENOMIC DNA]</scope>
    <source>
        <strain evidence="2 3">2629</strain>
    </source>
</reference>
<sequence length="131" mass="14267">MLLTGMSRRNSASKLFSPAYVVAAYIFALIWVLVFAGSLTLICLLAFKTIAVTSDIKHEIFLAVFAALSLIELSLLGFASIRSHQEMRALQSSEFYGASEPVNANWNIINLPTSSRSASILVDKEVKIAAI</sequence>
<accession>A0A409Y9J8</accession>
<organism evidence="2 3">
    <name type="scientific">Panaeolus cyanescens</name>
    <dbReference type="NCBI Taxonomy" id="181874"/>
    <lineage>
        <taxon>Eukaryota</taxon>
        <taxon>Fungi</taxon>
        <taxon>Dikarya</taxon>
        <taxon>Basidiomycota</taxon>
        <taxon>Agaricomycotina</taxon>
        <taxon>Agaricomycetes</taxon>
        <taxon>Agaricomycetidae</taxon>
        <taxon>Agaricales</taxon>
        <taxon>Agaricineae</taxon>
        <taxon>Galeropsidaceae</taxon>
        <taxon>Panaeolus</taxon>
    </lineage>
</organism>
<keyword evidence="1" id="KW-0472">Membrane</keyword>
<keyword evidence="1" id="KW-1133">Transmembrane helix</keyword>
<comment type="caution">
    <text evidence="2">The sequence shown here is derived from an EMBL/GenBank/DDBJ whole genome shotgun (WGS) entry which is preliminary data.</text>
</comment>
<gene>
    <name evidence="2" type="ORF">CVT24_009679</name>
</gene>
<name>A0A409Y9J8_9AGAR</name>
<proteinExistence type="predicted"/>
<evidence type="ECO:0000313" key="3">
    <source>
        <dbReference type="Proteomes" id="UP000284842"/>
    </source>
</evidence>
<dbReference type="OrthoDB" id="10424993at2759"/>
<keyword evidence="3" id="KW-1185">Reference proteome</keyword>
<keyword evidence="1" id="KW-0812">Transmembrane</keyword>
<feature type="transmembrane region" description="Helical" evidence="1">
    <location>
        <begin position="20"/>
        <end position="48"/>
    </location>
</feature>
<evidence type="ECO:0000313" key="2">
    <source>
        <dbReference type="EMBL" id="PPQ99776.1"/>
    </source>
</evidence>
<dbReference type="Proteomes" id="UP000284842">
    <property type="component" value="Unassembled WGS sequence"/>
</dbReference>
<evidence type="ECO:0000256" key="1">
    <source>
        <dbReference type="SAM" id="Phobius"/>
    </source>
</evidence>
<dbReference type="EMBL" id="NHTK01001347">
    <property type="protein sequence ID" value="PPQ99776.1"/>
    <property type="molecule type" value="Genomic_DNA"/>
</dbReference>
<feature type="transmembrane region" description="Helical" evidence="1">
    <location>
        <begin position="60"/>
        <end position="81"/>
    </location>
</feature>